<evidence type="ECO:0000313" key="2">
    <source>
        <dbReference type="EMBL" id="KAF0315668.1"/>
    </source>
</evidence>
<evidence type="ECO:0000313" key="3">
    <source>
        <dbReference type="Proteomes" id="UP000434172"/>
    </source>
</evidence>
<dbReference type="EMBL" id="WOWK01000191">
    <property type="protein sequence ID" value="KAF0315668.1"/>
    <property type="molecule type" value="Genomic_DNA"/>
</dbReference>
<dbReference type="Proteomes" id="UP000434172">
    <property type="component" value="Unassembled WGS sequence"/>
</dbReference>
<dbReference type="AlphaFoldDB" id="A0A8H3ZE22"/>
<organism evidence="2 3">
    <name type="scientific">Colletotrichum asianum</name>
    <dbReference type="NCBI Taxonomy" id="702518"/>
    <lineage>
        <taxon>Eukaryota</taxon>
        <taxon>Fungi</taxon>
        <taxon>Dikarya</taxon>
        <taxon>Ascomycota</taxon>
        <taxon>Pezizomycotina</taxon>
        <taxon>Sordariomycetes</taxon>
        <taxon>Hypocreomycetidae</taxon>
        <taxon>Glomerellales</taxon>
        <taxon>Glomerellaceae</taxon>
        <taxon>Colletotrichum</taxon>
        <taxon>Colletotrichum gloeosporioides species complex</taxon>
    </lineage>
</organism>
<sequence>MATMKRQMSLPTWTEKSKIPFANPETQRLRAMPSLHTASPSKKDSIDAQPGNMTAFLGRTAAKITKKCLRVLGWTAVAVALVLIGLVLAVLLEVAGSVLCLPLRVSSAENSASQSVCDVYVHSVRVISRLKSVVTDILMFIPAIGA</sequence>
<reference evidence="2 3" key="1">
    <citation type="submission" date="2019-12" db="EMBL/GenBank/DDBJ databases">
        <title>A genome sequence resource for the geographically widespread anthracnose pathogen Colletotrichum asianum.</title>
        <authorList>
            <person name="Meng Y."/>
        </authorList>
    </citation>
    <scope>NUCLEOTIDE SEQUENCE [LARGE SCALE GENOMIC DNA]</scope>
    <source>
        <strain evidence="2 3">ICMP 18580</strain>
    </source>
</reference>
<evidence type="ECO:0000256" key="1">
    <source>
        <dbReference type="SAM" id="Phobius"/>
    </source>
</evidence>
<dbReference type="OrthoDB" id="10380169at2759"/>
<keyword evidence="3" id="KW-1185">Reference proteome</keyword>
<feature type="transmembrane region" description="Helical" evidence="1">
    <location>
        <begin position="71"/>
        <end position="92"/>
    </location>
</feature>
<keyword evidence="1" id="KW-0472">Membrane</keyword>
<name>A0A8H3ZE22_9PEZI</name>
<accession>A0A8H3ZE22</accession>
<proteinExistence type="predicted"/>
<protein>
    <submittedName>
        <fullName evidence="2">Uncharacterized protein</fullName>
    </submittedName>
</protein>
<comment type="caution">
    <text evidence="2">The sequence shown here is derived from an EMBL/GenBank/DDBJ whole genome shotgun (WGS) entry which is preliminary data.</text>
</comment>
<keyword evidence="1" id="KW-1133">Transmembrane helix</keyword>
<gene>
    <name evidence="2" type="ORF">GQ607_017105</name>
</gene>
<keyword evidence="1" id="KW-0812">Transmembrane</keyword>